<evidence type="ECO:0000256" key="12">
    <source>
        <dbReference type="PROSITE-ProRule" id="PRU00043"/>
    </source>
</evidence>
<evidence type="ECO:0000313" key="16">
    <source>
        <dbReference type="Proteomes" id="UP000018467"/>
    </source>
</evidence>
<evidence type="ECO:0000313" key="15">
    <source>
        <dbReference type="Ensembl" id="ENSAMXP00000035272.1"/>
    </source>
</evidence>
<keyword evidence="3" id="KW-0812">Transmembrane</keyword>
<evidence type="ECO:0000259" key="14">
    <source>
        <dbReference type="PROSITE" id="PS50268"/>
    </source>
</evidence>
<dbReference type="InterPro" id="IPR002126">
    <property type="entry name" value="Cadherin-like_dom"/>
</dbReference>
<protein>
    <recommendedName>
        <fullName evidence="14">Cadherin domain-containing protein</fullName>
    </recommendedName>
</protein>
<dbReference type="Proteomes" id="UP000018467">
    <property type="component" value="Unassembled WGS sequence"/>
</dbReference>
<dbReference type="FunFam" id="2.60.40.60:FF:000020">
    <property type="entry name" value="Dachsous cadherin-related 1b"/>
    <property type="match status" value="1"/>
</dbReference>
<feature type="signal peptide" evidence="13">
    <location>
        <begin position="1"/>
        <end position="17"/>
    </location>
</feature>
<evidence type="ECO:0000256" key="4">
    <source>
        <dbReference type="ARBA" id="ARBA00022729"/>
    </source>
</evidence>
<dbReference type="PRINTS" id="PR00205">
    <property type="entry name" value="CADHERIN"/>
</dbReference>
<keyword evidence="2" id="KW-0245">EGF-like domain</keyword>
<keyword evidence="9" id="KW-0472">Membrane</keyword>
<dbReference type="GO" id="GO:0005509">
    <property type="term" value="F:calcium ion binding"/>
    <property type="evidence" value="ECO:0007669"/>
    <property type="project" value="UniProtKB-UniRule"/>
</dbReference>
<evidence type="ECO:0000256" key="10">
    <source>
        <dbReference type="ARBA" id="ARBA00023157"/>
    </source>
</evidence>
<keyword evidence="7" id="KW-0130">Cell adhesion</keyword>
<proteinExistence type="predicted"/>
<dbReference type="PROSITE" id="PS00232">
    <property type="entry name" value="CADHERIN_1"/>
    <property type="match status" value="3"/>
</dbReference>
<name>A0A3B1IYX3_ASTMX</name>
<dbReference type="Bgee" id="ENSAMXG00000042489">
    <property type="expression patterns" value="Expressed in brain and 1 other cell type or tissue"/>
</dbReference>
<dbReference type="PANTHER" id="PTHR24028">
    <property type="entry name" value="CADHERIN-87A"/>
    <property type="match status" value="1"/>
</dbReference>
<evidence type="ECO:0000256" key="13">
    <source>
        <dbReference type="SAM" id="SignalP"/>
    </source>
</evidence>
<keyword evidence="6 12" id="KW-0106">Calcium</keyword>
<dbReference type="GO" id="GO:0007156">
    <property type="term" value="P:homophilic cell adhesion via plasma membrane adhesion molecules"/>
    <property type="evidence" value="ECO:0007669"/>
    <property type="project" value="InterPro"/>
</dbReference>
<reference evidence="15" key="3">
    <citation type="submission" date="2025-08" db="UniProtKB">
        <authorList>
            <consortium name="Ensembl"/>
        </authorList>
    </citation>
    <scope>IDENTIFICATION</scope>
</reference>
<dbReference type="SMART" id="SM00112">
    <property type="entry name" value="CA"/>
    <property type="match status" value="7"/>
</dbReference>
<evidence type="ECO:0000256" key="7">
    <source>
        <dbReference type="ARBA" id="ARBA00022889"/>
    </source>
</evidence>
<feature type="domain" description="Cadherin" evidence="14">
    <location>
        <begin position="448"/>
        <end position="509"/>
    </location>
</feature>
<evidence type="ECO:0000256" key="8">
    <source>
        <dbReference type="ARBA" id="ARBA00022989"/>
    </source>
</evidence>
<feature type="domain" description="Cadherin" evidence="14">
    <location>
        <begin position="509"/>
        <end position="610"/>
    </location>
</feature>
<evidence type="ECO:0000256" key="3">
    <source>
        <dbReference type="ARBA" id="ARBA00022692"/>
    </source>
</evidence>
<dbReference type="SUPFAM" id="SSF49313">
    <property type="entry name" value="Cadherin-like"/>
    <property type="match status" value="7"/>
</dbReference>
<dbReference type="Ensembl" id="ENSAMXT00000058074.1">
    <property type="protein sequence ID" value="ENSAMXP00000035272.1"/>
    <property type="gene ID" value="ENSAMXG00000042489.1"/>
</dbReference>
<sequence length="778" mass="86020">MIILIQLFFAFLRCTLGLVEAVLEEEQKTPLVYSVLEDDGDGLFLLNPNSGEFLLSRALDFESERFYILTAAVQHGDGRLSRVRVYFNVADVNDNPPVFRLNLQSISLPEDAPAGRCFLTMNVSDADDVLVETGELRCINGEVEVDLISGDNEDTFSVNLKNHLCLKGELDRERTAMYSLLLQARDRALPEDARLSATVRVSVHNTVSCPEDTPVQAVVAVIQAVDSDSGSNGDMIYSMENSGGGAFRINQTTGVVYLQKPLDRELEDAITVTVTVRDKGLPQLSSSMELTVLVEDVNDHDPVFSEASYTVEVYEDAPRGASLLKVQAHDRDAGSNGEVRYLMSESGFMVDSVLGVVSVIHQMDREQESFYSLTVKAVNRGDVPRSATATINITLLDINDCVPVFSQELLTLHVLENGQDPSQNVHQVGSLYLFFVNDMSIYCGPEVFELDQRTGEVKLIEYLDFETNSEFHVLYELIIKAIDKGDTNLTSTAVVNIVILDVNDHAPRFTEIFFTEIPEDALVGSPVLQISATDEDIGENAVITYSILDQIEQTPFSIDKNTGTIVVAGPLDREHQDLYIVRVIANDSAWSISTEVTIAIMDVNDNPPVFSQSRYFATIPETKASEIFLLQVNAVDRDLGQNAQILFFSDPPNDNFLVNASTGDILTKQPITIINSEPQIFNFTVLAIDGGTVPLNSSTTVTVTFVPYNYFPPSFLPFKSLMSCANQVLLENEIHIFIKNVFSRGKKHEVLQNLLVDTALTLDFGLCVSPLFLQTLIP</sequence>
<keyword evidence="5" id="KW-0677">Repeat</keyword>
<dbReference type="FunFam" id="2.60.40.60:FF:000134">
    <property type="entry name" value="protocadherin Fat 4"/>
    <property type="match status" value="1"/>
</dbReference>
<dbReference type="GO" id="GO:0009653">
    <property type="term" value="P:anatomical structure morphogenesis"/>
    <property type="evidence" value="ECO:0007669"/>
    <property type="project" value="UniProtKB-ARBA"/>
</dbReference>
<feature type="chain" id="PRO_5017378154" description="Cadherin domain-containing protein" evidence="13">
    <location>
        <begin position="18"/>
        <end position="778"/>
    </location>
</feature>
<dbReference type="InterPro" id="IPR015919">
    <property type="entry name" value="Cadherin-like_sf"/>
</dbReference>
<evidence type="ECO:0000256" key="5">
    <source>
        <dbReference type="ARBA" id="ARBA00022737"/>
    </source>
</evidence>
<evidence type="ECO:0000256" key="9">
    <source>
        <dbReference type="ARBA" id="ARBA00023136"/>
    </source>
</evidence>
<feature type="domain" description="Cadherin" evidence="14">
    <location>
        <begin position="100"/>
        <end position="205"/>
    </location>
</feature>
<accession>A0A3B1IYX3</accession>
<evidence type="ECO:0000256" key="1">
    <source>
        <dbReference type="ARBA" id="ARBA00004167"/>
    </source>
</evidence>
<feature type="domain" description="Cadherin" evidence="14">
    <location>
        <begin position="611"/>
        <end position="715"/>
    </location>
</feature>
<reference evidence="15" key="4">
    <citation type="submission" date="2025-09" db="UniProtKB">
        <authorList>
            <consortium name="Ensembl"/>
        </authorList>
    </citation>
    <scope>IDENTIFICATION</scope>
</reference>
<dbReference type="CDD" id="cd11304">
    <property type="entry name" value="Cadherin_repeat"/>
    <property type="match status" value="5"/>
</dbReference>
<dbReference type="InterPro" id="IPR020894">
    <property type="entry name" value="Cadherin_CS"/>
</dbReference>
<evidence type="ECO:0000256" key="6">
    <source>
        <dbReference type="ARBA" id="ARBA00022837"/>
    </source>
</evidence>
<comment type="subcellular location">
    <subcellularLocation>
        <location evidence="1">Membrane</location>
        <topology evidence="1">Single-pass membrane protein</topology>
    </subcellularLocation>
</comment>
<evidence type="ECO:0000256" key="2">
    <source>
        <dbReference type="ARBA" id="ARBA00022536"/>
    </source>
</evidence>
<dbReference type="GO" id="GO:0005886">
    <property type="term" value="C:plasma membrane"/>
    <property type="evidence" value="ECO:0007669"/>
    <property type="project" value="InterPro"/>
</dbReference>
<reference evidence="16" key="1">
    <citation type="submission" date="2013-03" db="EMBL/GenBank/DDBJ databases">
        <authorList>
            <person name="Jeffery W."/>
            <person name="Warren W."/>
            <person name="Wilson R.K."/>
        </authorList>
    </citation>
    <scope>NUCLEOTIDE SEQUENCE</scope>
    <source>
        <strain evidence="16">female</strain>
    </source>
</reference>
<reference evidence="16" key="2">
    <citation type="journal article" date="2014" name="Nat. Commun.">
        <title>The cavefish genome reveals candidate genes for eye loss.</title>
        <authorList>
            <person name="McGaugh S.E."/>
            <person name="Gross J.B."/>
            <person name="Aken B."/>
            <person name="Blin M."/>
            <person name="Borowsky R."/>
            <person name="Chalopin D."/>
            <person name="Hinaux H."/>
            <person name="Jeffery W.R."/>
            <person name="Keene A."/>
            <person name="Ma L."/>
            <person name="Minx P."/>
            <person name="Murphy D."/>
            <person name="O'Quin K.E."/>
            <person name="Retaux S."/>
            <person name="Rohner N."/>
            <person name="Searle S.M."/>
            <person name="Stahl B.A."/>
            <person name="Tabin C."/>
            <person name="Volff J.N."/>
            <person name="Yoshizawa M."/>
            <person name="Warren W.C."/>
        </authorList>
    </citation>
    <scope>NUCLEOTIDE SEQUENCE [LARGE SCALE GENOMIC DNA]</scope>
    <source>
        <strain evidence="16">female</strain>
    </source>
</reference>
<keyword evidence="8" id="KW-1133">Transmembrane helix</keyword>
<keyword evidence="10" id="KW-1015">Disulfide bond</keyword>
<evidence type="ECO:0000256" key="11">
    <source>
        <dbReference type="ARBA" id="ARBA00023180"/>
    </source>
</evidence>
<dbReference type="PROSITE" id="PS50268">
    <property type="entry name" value="CADHERIN_2"/>
    <property type="match status" value="7"/>
</dbReference>
<keyword evidence="16" id="KW-1185">Reference proteome</keyword>
<organism evidence="15 16">
    <name type="scientific">Astyanax mexicanus</name>
    <name type="common">Blind cave fish</name>
    <name type="synonym">Astyanax fasciatus mexicanus</name>
    <dbReference type="NCBI Taxonomy" id="7994"/>
    <lineage>
        <taxon>Eukaryota</taxon>
        <taxon>Metazoa</taxon>
        <taxon>Chordata</taxon>
        <taxon>Craniata</taxon>
        <taxon>Vertebrata</taxon>
        <taxon>Euteleostomi</taxon>
        <taxon>Actinopterygii</taxon>
        <taxon>Neopterygii</taxon>
        <taxon>Teleostei</taxon>
        <taxon>Ostariophysi</taxon>
        <taxon>Characiformes</taxon>
        <taxon>Characoidei</taxon>
        <taxon>Acestrorhamphidae</taxon>
        <taxon>Acestrorhamphinae</taxon>
        <taxon>Astyanax</taxon>
    </lineage>
</organism>
<dbReference type="PANTHER" id="PTHR24028:SF263">
    <property type="entry name" value="CADHERIN-RELATED FAMILY MEMBER 1"/>
    <property type="match status" value="1"/>
</dbReference>
<dbReference type="Pfam" id="PF00028">
    <property type="entry name" value="Cadherin"/>
    <property type="match status" value="5"/>
</dbReference>
<feature type="domain" description="Cadherin" evidence="14">
    <location>
        <begin position="305"/>
        <end position="405"/>
    </location>
</feature>
<keyword evidence="11" id="KW-0325">Glycoprotein</keyword>
<dbReference type="InParanoid" id="A0A3B1IYX3"/>
<dbReference type="FunFam" id="2.60.40.60:FF:000024">
    <property type="entry name" value="FAT atypical cadherin 3"/>
    <property type="match status" value="1"/>
</dbReference>
<dbReference type="STRING" id="7994.ENSAMXP00000035272"/>
<dbReference type="InterPro" id="IPR050174">
    <property type="entry name" value="Protocadherin/Cadherin-CA"/>
</dbReference>
<dbReference type="AlphaFoldDB" id="A0A3B1IYX3"/>
<feature type="domain" description="Cadherin" evidence="14">
    <location>
        <begin position="201"/>
        <end position="304"/>
    </location>
</feature>
<dbReference type="Gene3D" id="2.60.40.60">
    <property type="entry name" value="Cadherins"/>
    <property type="match status" value="7"/>
</dbReference>
<feature type="domain" description="Cadherin" evidence="14">
    <location>
        <begin position="24"/>
        <end position="99"/>
    </location>
</feature>
<dbReference type="GeneTree" id="ENSGT00940000163878"/>
<keyword evidence="4 13" id="KW-0732">Signal</keyword>